<dbReference type="Gene3D" id="1.10.287.130">
    <property type="match status" value="1"/>
</dbReference>
<feature type="domain" description="Histidine kinase" evidence="13">
    <location>
        <begin position="258"/>
        <end position="473"/>
    </location>
</feature>
<evidence type="ECO:0000256" key="1">
    <source>
        <dbReference type="ARBA" id="ARBA00000085"/>
    </source>
</evidence>
<dbReference type="Gene3D" id="6.10.340.10">
    <property type="match status" value="1"/>
</dbReference>
<dbReference type="CDD" id="cd00082">
    <property type="entry name" value="HisKA"/>
    <property type="match status" value="1"/>
</dbReference>
<evidence type="ECO:0000256" key="10">
    <source>
        <dbReference type="ARBA" id="ARBA00023136"/>
    </source>
</evidence>
<evidence type="ECO:0000259" key="13">
    <source>
        <dbReference type="PROSITE" id="PS50109"/>
    </source>
</evidence>
<evidence type="ECO:0000256" key="2">
    <source>
        <dbReference type="ARBA" id="ARBA00004236"/>
    </source>
</evidence>
<dbReference type="InterPro" id="IPR003661">
    <property type="entry name" value="HisK_dim/P_dom"/>
</dbReference>
<feature type="compositionally biased region" description="Polar residues" evidence="11">
    <location>
        <begin position="46"/>
        <end position="57"/>
    </location>
</feature>
<organism evidence="15">
    <name type="scientific">Kitasatospora camelliae</name>
    <dbReference type="NCBI Taxonomy" id="3156397"/>
    <lineage>
        <taxon>Bacteria</taxon>
        <taxon>Bacillati</taxon>
        <taxon>Actinomycetota</taxon>
        <taxon>Actinomycetes</taxon>
        <taxon>Kitasatosporales</taxon>
        <taxon>Streptomycetaceae</taxon>
        <taxon>Kitasatospora</taxon>
    </lineage>
</organism>
<evidence type="ECO:0000256" key="7">
    <source>
        <dbReference type="ARBA" id="ARBA00022777"/>
    </source>
</evidence>
<dbReference type="Pfam" id="PF00672">
    <property type="entry name" value="HAMP"/>
    <property type="match status" value="1"/>
</dbReference>
<dbReference type="PROSITE" id="PS50885">
    <property type="entry name" value="HAMP"/>
    <property type="match status" value="1"/>
</dbReference>
<dbReference type="SUPFAM" id="SSF158472">
    <property type="entry name" value="HAMP domain-like"/>
    <property type="match status" value="1"/>
</dbReference>
<dbReference type="EC" id="2.7.13.3" evidence="3"/>
<keyword evidence="4" id="KW-0597">Phosphoprotein</keyword>
<dbReference type="CDD" id="cd00075">
    <property type="entry name" value="HATPase"/>
    <property type="match status" value="1"/>
</dbReference>
<evidence type="ECO:0000256" key="9">
    <source>
        <dbReference type="ARBA" id="ARBA00023012"/>
    </source>
</evidence>
<dbReference type="InterPro" id="IPR050428">
    <property type="entry name" value="TCS_sensor_his_kinase"/>
</dbReference>
<dbReference type="SMART" id="SM00388">
    <property type="entry name" value="HisKA"/>
    <property type="match status" value="1"/>
</dbReference>
<feature type="transmembrane region" description="Helical" evidence="12">
    <location>
        <begin position="177"/>
        <end position="196"/>
    </location>
</feature>
<evidence type="ECO:0000256" key="4">
    <source>
        <dbReference type="ARBA" id="ARBA00022553"/>
    </source>
</evidence>
<feature type="compositionally biased region" description="Pro residues" evidence="11">
    <location>
        <begin position="17"/>
        <end position="31"/>
    </location>
</feature>
<dbReference type="SUPFAM" id="SSF55874">
    <property type="entry name" value="ATPase domain of HSP90 chaperone/DNA topoisomerase II/histidine kinase"/>
    <property type="match status" value="1"/>
</dbReference>
<dbReference type="PANTHER" id="PTHR45436:SF5">
    <property type="entry name" value="SENSOR HISTIDINE KINASE TRCS"/>
    <property type="match status" value="1"/>
</dbReference>
<feature type="compositionally biased region" description="Basic and acidic residues" evidence="11">
    <location>
        <begin position="67"/>
        <end position="77"/>
    </location>
</feature>
<keyword evidence="10 12" id="KW-0472">Membrane</keyword>
<sequence>MTTPPPTGGAPGAPAGGPGPVPPRPAGPPPAFATAHDGTAHDGTARNGTGQNGTGQPADTRGTKRSAGGDHPGDHNEDHSGGLLAWLALRPTIRIRLTLLYGGMFLMAGVVLLLLMYYFVRQAFQDAVLPHLMLADGVRVRTPSGIEIADQATLDRYLAQYQAVQSDQALNTLLRKALTALVCLAVIAFAAGYAMAGRVLHPLGRITRTAREVAGSDLHRRIELEGPDDELKELADTFDDMLGRLDRAFDSQRRFVANASHELRTPLAINRTLLEVQLSDPNTSPDLQQLGKTLLATNERSEQLVEGLLLLARSENELVERRPVELSEVAERALEQTRAEADARHVALRTELNPAGVAGNGVLLERLALNLLQNAVRYNTADGWVEVTTAPAPGGGGELVVSNTGPVVPGYELEHIFEPFRRVKGTERTRSDKGVGLGLSIVRSVVRAHGGTIEAVSRPGGGLTLRVRIPGSPG</sequence>
<evidence type="ECO:0000256" key="3">
    <source>
        <dbReference type="ARBA" id="ARBA00012438"/>
    </source>
</evidence>
<dbReference type="GO" id="GO:0000155">
    <property type="term" value="F:phosphorelay sensor kinase activity"/>
    <property type="evidence" value="ECO:0007669"/>
    <property type="project" value="InterPro"/>
</dbReference>
<protein>
    <recommendedName>
        <fullName evidence="3">histidine kinase</fullName>
        <ecNumber evidence="3">2.7.13.3</ecNumber>
    </recommendedName>
</protein>
<dbReference type="SMART" id="SM00304">
    <property type="entry name" value="HAMP"/>
    <property type="match status" value="1"/>
</dbReference>
<evidence type="ECO:0000256" key="5">
    <source>
        <dbReference type="ARBA" id="ARBA00022679"/>
    </source>
</evidence>
<dbReference type="Pfam" id="PF02518">
    <property type="entry name" value="HATPase_c"/>
    <property type="match status" value="1"/>
</dbReference>
<dbReference type="SUPFAM" id="SSF47384">
    <property type="entry name" value="Homodimeric domain of signal transducing histidine kinase"/>
    <property type="match status" value="1"/>
</dbReference>
<comment type="subcellular location">
    <subcellularLocation>
        <location evidence="2">Cell membrane</location>
    </subcellularLocation>
</comment>
<keyword evidence="7 15" id="KW-0418">Kinase</keyword>
<proteinExistence type="predicted"/>
<dbReference type="InterPro" id="IPR036890">
    <property type="entry name" value="HATPase_C_sf"/>
</dbReference>
<dbReference type="PANTHER" id="PTHR45436">
    <property type="entry name" value="SENSOR HISTIDINE KINASE YKOH"/>
    <property type="match status" value="1"/>
</dbReference>
<dbReference type="InterPro" id="IPR036097">
    <property type="entry name" value="HisK_dim/P_sf"/>
</dbReference>
<evidence type="ECO:0000256" key="12">
    <source>
        <dbReference type="SAM" id="Phobius"/>
    </source>
</evidence>
<dbReference type="InterPro" id="IPR003660">
    <property type="entry name" value="HAMP_dom"/>
</dbReference>
<evidence type="ECO:0000256" key="6">
    <source>
        <dbReference type="ARBA" id="ARBA00022692"/>
    </source>
</evidence>
<evidence type="ECO:0000256" key="8">
    <source>
        <dbReference type="ARBA" id="ARBA00022989"/>
    </source>
</evidence>
<keyword evidence="6 12" id="KW-0812">Transmembrane</keyword>
<evidence type="ECO:0000256" key="11">
    <source>
        <dbReference type="SAM" id="MobiDB-lite"/>
    </source>
</evidence>
<feature type="region of interest" description="Disordered" evidence="11">
    <location>
        <begin position="1"/>
        <end position="77"/>
    </location>
</feature>
<evidence type="ECO:0000313" key="15">
    <source>
        <dbReference type="EMBL" id="XCM81681.1"/>
    </source>
</evidence>
<dbReference type="PRINTS" id="PR00344">
    <property type="entry name" value="BCTRLSENSOR"/>
</dbReference>
<dbReference type="KEGG" id="kcm:ABWK59_23650"/>
<feature type="transmembrane region" description="Helical" evidence="12">
    <location>
        <begin position="99"/>
        <end position="120"/>
    </location>
</feature>
<comment type="catalytic activity">
    <reaction evidence="1">
        <text>ATP + protein L-histidine = ADP + protein N-phospho-L-histidine.</text>
        <dbReference type="EC" id="2.7.13.3"/>
    </reaction>
</comment>
<dbReference type="InterPro" id="IPR003594">
    <property type="entry name" value="HATPase_dom"/>
</dbReference>
<dbReference type="AlphaFoldDB" id="A0AAU8K0F2"/>
<dbReference type="Pfam" id="PF00512">
    <property type="entry name" value="HisKA"/>
    <property type="match status" value="1"/>
</dbReference>
<keyword evidence="9" id="KW-0902">Two-component regulatory system</keyword>
<dbReference type="EMBL" id="CP159872">
    <property type="protein sequence ID" value="XCM81681.1"/>
    <property type="molecule type" value="Genomic_DNA"/>
</dbReference>
<dbReference type="InterPro" id="IPR005467">
    <property type="entry name" value="His_kinase_dom"/>
</dbReference>
<dbReference type="InterPro" id="IPR004358">
    <property type="entry name" value="Sig_transdc_His_kin-like_C"/>
</dbReference>
<feature type="domain" description="HAMP" evidence="14">
    <location>
        <begin position="197"/>
        <end position="250"/>
    </location>
</feature>
<gene>
    <name evidence="15" type="ORF">ABWK59_23650</name>
</gene>
<evidence type="ECO:0000259" key="14">
    <source>
        <dbReference type="PROSITE" id="PS50885"/>
    </source>
</evidence>
<dbReference type="GO" id="GO:0005886">
    <property type="term" value="C:plasma membrane"/>
    <property type="evidence" value="ECO:0007669"/>
    <property type="project" value="UniProtKB-SubCell"/>
</dbReference>
<dbReference type="PROSITE" id="PS50109">
    <property type="entry name" value="HIS_KIN"/>
    <property type="match status" value="1"/>
</dbReference>
<reference evidence="15" key="1">
    <citation type="submission" date="2024-06" db="EMBL/GenBank/DDBJ databases">
        <title>The genome sequences of Kitasatospora sp. strain HUAS MG31.</title>
        <authorList>
            <person name="Mo P."/>
        </authorList>
    </citation>
    <scope>NUCLEOTIDE SEQUENCE</scope>
    <source>
        <strain evidence="15">HUAS MG31</strain>
    </source>
</reference>
<dbReference type="SMART" id="SM00387">
    <property type="entry name" value="HATPase_c"/>
    <property type="match status" value="1"/>
</dbReference>
<dbReference type="CDD" id="cd06225">
    <property type="entry name" value="HAMP"/>
    <property type="match status" value="1"/>
</dbReference>
<keyword evidence="8 12" id="KW-1133">Transmembrane helix</keyword>
<dbReference type="Gene3D" id="3.30.565.10">
    <property type="entry name" value="Histidine kinase-like ATPase, C-terminal domain"/>
    <property type="match status" value="1"/>
</dbReference>
<accession>A0AAU8K0F2</accession>
<name>A0AAU8K0F2_9ACTN</name>
<keyword evidence="5" id="KW-0808">Transferase</keyword>